<dbReference type="PANTHER" id="PTHR43280:SF32">
    <property type="entry name" value="TRANSCRIPTIONAL REGULATORY PROTEIN"/>
    <property type="match status" value="1"/>
</dbReference>
<sequence length="301" mass="34999">MSDSKKRYIQVYSLTDIINRNSDVLVDQRLAIFDIGPQNKKYFVIEKPYQFTTMGLILIIDGTCEITINLEPVTVQKNDMLIVLPNQFFEIIKFSDDFSVKAIFIDADLFIEAGFHIKSNNLIDFLSSKYPKVISLDNQVTRDIKYHLKKLNFLVIKNNHLFSKNLVLHHFSILIYELGNFYNRAVLAHDTSKEIRKEELAKKFLYLVSTHFKRHRNVQYYADEMFISRKHLTKIITDVFKKSPKQIIAESVILEAKVLLKNPQFAISDVVTALNFQDTSIFSKYFKNYTGVSPSAFKADN</sequence>
<evidence type="ECO:0000313" key="6">
    <source>
        <dbReference type="Proteomes" id="UP000295215"/>
    </source>
</evidence>
<dbReference type="GO" id="GO:0003700">
    <property type="term" value="F:DNA-binding transcription factor activity"/>
    <property type="evidence" value="ECO:0007669"/>
    <property type="project" value="InterPro"/>
</dbReference>
<dbReference type="OrthoDB" id="1007667at2"/>
<comment type="caution">
    <text evidence="5">The sequence shown here is derived from an EMBL/GenBank/DDBJ whole genome shotgun (WGS) entry which is preliminary data.</text>
</comment>
<gene>
    <name evidence="5" type="ORF">C8P70_10875</name>
</gene>
<evidence type="ECO:0000256" key="2">
    <source>
        <dbReference type="ARBA" id="ARBA00023125"/>
    </source>
</evidence>
<dbReference type="Proteomes" id="UP000295215">
    <property type="component" value="Unassembled WGS sequence"/>
</dbReference>
<dbReference type="Gene3D" id="1.10.10.60">
    <property type="entry name" value="Homeodomain-like"/>
    <property type="match status" value="1"/>
</dbReference>
<dbReference type="PROSITE" id="PS01124">
    <property type="entry name" value="HTH_ARAC_FAMILY_2"/>
    <property type="match status" value="1"/>
</dbReference>
<evidence type="ECO:0000259" key="4">
    <source>
        <dbReference type="PROSITE" id="PS01124"/>
    </source>
</evidence>
<dbReference type="EMBL" id="SOAG01000008">
    <property type="protein sequence ID" value="TDS61534.1"/>
    <property type="molecule type" value="Genomic_DNA"/>
</dbReference>
<dbReference type="SUPFAM" id="SSF46689">
    <property type="entry name" value="Homeodomain-like"/>
    <property type="match status" value="1"/>
</dbReference>
<keyword evidence="2 5" id="KW-0238">DNA-binding</keyword>
<keyword evidence="3" id="KW-0804">Transcription</keyword>
<dbReference type="InterPro" id="IPR018060">
    <property type="entry name" value="HTH_AraC"/>
</dbReference>
<dbReference type="Pfam" id="PF12833">
    <property type="entry name" value="HTH_18"/>
    <property type="match status" value="1"/>
</dbReference>
<dbReference type="PANTHER" id="PTHR43280">
    <property type="entry name" value="ARAC-FAMILY TRANSCRIPTIONAL REGULATOR"/>
    <property type="match status" value="1"/>
</dbReference>
<dbReference type="SMART" id="SM00342">
    <property type="entry name" value="HTH_ARAC"/>
    <property type="match status" value="1"/>
</dbReference>
<evidence type="ECO:0000256" key="1">
    <source>
        <dbReference type="ARBA" id="ARBA00023015"/>
    </source>
</evidence>
<reference evidence="5 6" key="1">
    <citation type="submission" date="2019-03" db="EMBL/GenBank/DDBJ databases">
        <title>Genomic Encyclopedia of Archaeal and Bacterial Type Strains, Phase II (KMG-II): from individual species to whole genera.</title>
        <authorList>
            <person name="Goeker M."/>
        </authorList>
    </citation>
    <scope>NUCLEOTIDE SEQUENCE [LARGE SCALE GENOMIC DNA]</scope>
    <source>
        <strain evidence="5 6">DSM 28213</strain>
    </source>
</reference>
<keyword evidence="1" id="KW-0805">Transcription regulation</keyword>
<dbReference type="AlphaFoldDB" id="A0A4R7F0P1"/>
<organism evidence="5 6">
    <name type="scientific">Myroides indicus</name>
    <dbReference type="NCBI Taxonomy" id="1323422"/>
    <lineage>
        <taxon>Bacteria</taxon>
        <taxon>Pseudomonadati</taxon>
        <taxon>Bacteroidota</taxon>
        <taxon>Flavobacteriia</taxon>
        <taxon>Flavobacteriales</taxon>
        <taxon>Flavobacteriaceae</taxon>
        <taxon>Myroides</taxon>
    </lineage>
</organism>
<dbReference type="RefSeq" id="WP_133712205.1">
    <property type="nucleotide sequence ID" value="NZ_SOAG01000008.1"/>
</dbReference>
<dbReference type="InterPro" id="IPR009057">
    <property type="entry name" value="Homeodomain-like_sf"/>
</dbReference>
<evidence type="ECO:0000256" key="3">
    <source>
        <dbReference type="ARBA" id="ARBA00023163"/>
    </source>
</evidence>
<name>A0A4R7F0P1_9FLAO</name>
<feature type="domain" description="HTH araC/xylS-type" evidence="4">
    <location>
        <begin position="202"/>
        <end position="300"/>
    </location>
</feature>
<proteinExistence type="predicted"/>
<evidence type="ECO:0000313" key="5">
    <source>
        <dbReference type="EMBL" id="TDS61534.1"/>
    </source>
</evidence>
<dbReference type="GO" id="GO:0043565">
    <property type="term" value="F:sequence-specific DNA binding"/>
    <property type="evidence" value="ECO:0007669"/>
    <property type="project" value="InterPro"/>
</dbReference>
<protein>
    <submittedName>
        <fullName evidence="5">AraC-like DNA-binding protein</fullName>
    </submittedName>
</protein>
<keyword evidence="6" id="KW-1185">Reference proteome</keyword>
<accession>A0A4R7F0P1</accession>